<reference evidence="1" key="1">
    <citation type="submission" date="2017-02" db="EMBL/GenBank/DDBJ databases">
        <title>Delving into the versatile metabolic prowess of the omnipresent phylum Bacteroidetes.</title>
        <authorList>
            <person name="Nobu M.K."/>
            <person name="Mei R."/>
            <person name="Narihiro T."/>
            <person name="Kuroda K."/>
            <person name="Liu W.-T."/>
        </authorList>
    </citation>
    <scope>NUCLEOTIDE SEQUENCE</scope>
    <source>
        <strain evidence="1">ADurb.Bin160</strain>
    </source>
</reference>
<organism evidence="1">
    <name type="scientific">candidate division CPR1 bacterium ADurb.Bin160</name>
    <dbReference type="NCBI Taxonomy" id="1852826"/>
    <lineage>
        <taxon>Bacteria</taxon>
        <taxon>candidate division CPR1</taxon>
    </lineage>
</organism>
<proteinExistence type="predicted"/>
<gene>
    <name evidence="1" type="ORF">BWY04_00785</name>
</gene>
<sequence>MKNQVNPFQVKVLSFGSDGEVNVQLPSTIEVDGEIITLKTREISVDTGKNPDHNIRRDVRKVLREKHGICVPFRRQDDTIIII</sequence>
<name>A0A1V5ZNS6_9BACT</name>
<accession>A0A1V5ZNS6</accession>
<dbReference type="Proteomes" id="UP000485621">
    <property type="component" value="Unassembled WGS sequence"/>
</dbReference>
<protein>
    <submittedName>
        <fullName evidence="1">Uncharacterized protein</fullName>
    </submittedName>
</protein>
<dbReference type="AlphaFoldDB" id="A0A1V5ZNS6"/>
<comment type="caution">
    <text evidence="1">The sequence shown here is derived from an EMBL/GenBank/DDBJ whole genome shotgun (WGS) entry which is preliminary data.</text>
</comment>
<evidence type="ECO:0000313" key="1">
    <source>
        <dbReference type="EMBL" id="OQB41534.1"/>
    </source>
</evidence>
<dbReference type="EMBL" id="MWDB01000015">
    <property type="protein sequence ID" value="OQB41534.1"/>
    <property type="molecule type" value="Genomic_DNA"/>
</dbReference>